<keyword evidence="3 8" id="KW-0812">Transmembrane</keyword>
<evidence type="ECO:0000313" key="11">
    <source>
        <dbReference type="EMBL" id="ETR74551.1"/>
    </source>
</evidence>
<evidence type="ECO:0000259" key="10">
    <source>
        <dbReference type="PROSITE" id="PS51202"/>
    </source>
</evidence>
<sequence>MNRNTQLTFIISLTVIVFATGTFGYMILEHWKFMDALYMTVITLGTVGYGEVKPMTHTGKIFTIFLIITGVGFFAYVGSALVQFTVDGSLKDMWGRRRLEKQISKLKGHYIICGYGRIGRVLFQQLMTKISDIVVVEQDAHLLSVMEEDGITYVHGSSTEEKTLLKAGIKNAHGLVAVLGQDADNVFLVLTARQLNPNLYIVARACQEASKRTLIAAGADRVDSPYDVGAVRMAQAIIRPTVLNFLDYAFARKQNDIQMEEIKVRGTSELLGCSLQESGIRQQFNLILIAIQKKDGQMLFNPSSQTCLNEGDIVVALGNPDDLIAFDRTLSPK</sequence>
<comment type="caution">
    <text evidence="11">The sequence shown here is derived from an EMBL/GenBank/DDBJ whole genome shotgun (WGS) entry which is preliminary data.</text>
</comment>
<dbReference type="Gene3D" id="3.30.70.1450">
    <property type="entry name" value="Regulator of K+ conductance, C-terminal domain"/>
    <property type="match status" value="1"/>
</dbReference>
<keyword evidence="7" id="KW-0407">Ion channel</keyword>
<dbReference type="SUPFAM" id="SSF81324">
    <property type="entry name" value="Voltage-gated potassium channels"/>
    <property type="match status" value="1"/>
</dbReference>
<comment type="subcellular location">
    <subcellularLocation>
        <location evidence="1">Cell membrane</location>
        <topology evidence="1">Multi-pass membrane protein</topology>
    </subcellularLocation>
</comment>
<feature type="transmembrane region" description="Helical" evidence="8">
    <location>
        <begin position="33"/>
        <end position="50"/>
    </location>
</feature>
<dbReference type="GO" id="GO:0005886">
    <property type="term" value="C:plasma membrane"/>
    <property type="evidence" value="ECO:0007669"/>
    <property type="project" value="UniProtKB-SubCell"/>
</dbReference>
<evidence type="ECO:0000256" key="4">
    <source>
        <dbReference type="ARBA" id="ARBA00022989"/>
    </source>
</evidence>
<dbReference type="PANTHER" id="PTHR43833:SF9">
    <property type="entry name" value="POTASSIUM CHANNEL PROTEIN YUGO-RELATED"/>
    <property type="match status" value="1"/>
</dbReference>
<name>A0A1V1PI32_9BACT</name>
<dbReference type="AlphaFoldDB" id="A0A1V1PI32"/>
<dbReference type="PANTHER" id="PTHR43833">
    <property type="entry name" value="POTASSIUM CHANNEL PROTEIN 2-RELATED-RELATED"/>
    <property type="match status" value="1"/>
</dbReference>
<feature type="transmembrane region" description="Helical" evidence="8">
    <location>
        <begin position="7"/>
        <end position="27"/>
    </location>
</feature>
<proteinExistence type="predicted"/>
<evidence type="ECO:0000256" key="6">
    <source>
        <dbReference type="ARBA" id="ARBA00023136"/>
    </source>
</evidence>
<dbReference type="Pfam" id="PF02080">
    <property type="entry name" value="TrkA_C"/>
    <property type="match status" value="1"/>
</dbReference>
<keyword evidence="6 8" id="KW-0472">Membrane</keyword>
<keyword evidence="5" id="KW-0406">Ion transport</keyword>
<dbReference type="Pfam" id="PF02254">
    <property type="entry name" value="TrkA_N"/>
    <property type="match status" value="1"/>
</dbReference>
<dbReference type="GO" id="GO:0005267">
    <property type="term" value="F:potassium channel activity"/>
    <property type="evidence" value="ECO:0007669"/>
    <property type="project" value="InterPro"/>
</dbReference>
<feature type="transmembrane region" description="Helical" evidence="8">
    <location>
        <begin position="62"/>
        <end position="82"/>
    </location>
</feature>
<dbReference type="InterPro" id="IPR013099">
    <property type="entry name" value="K_chnl_dom"/>
</dbReference>
<dbReference type="EMBL" id="ATBP01000004">
    <property type="protein sequence ID" value="ETR74551.1"/>
    <property type="molecule type" value="Genomic_DNA"/>
</dbReference>
<evidence type="ECO:0000313" key="12">
    <source>
        <dbReference type="Proteomes" id="UP000189670"/>
    </source>
</evidence>
<dbReference type="PROSITE" id="PS51201">
    <property type="entry name" value="RCK_N"/>
    <property type="match status" value="1"/>
</dbReference>
<evidence type="ECO:0000256" key="5">
    <source>
        <dbReference type="ARBA" id="ARBA00023065"/>
    </source>
</evidence>
<dbReference type="Gene3D" id="3.40.50.720">
    <property type="entry name" value="NAD(P)-binding Rossmann-like Domain"/>
    <property type="match status" value="1"/>
</dbReference>
<protein>
    <submittedName>
        <fullName evidence="11">TrkA-N domain containing protein</fullName>
    </submittedName>
</protein>
<evidence type="ECO:0000256" key="3">
    <source>
        <dbReference type="ARBA" id="ARBA00022692"/>
    </source>
</evidence>
<dbReference type="PROSITE" id="PS51202">
    <property type="entry name" value="RCK_C"/>
    <property type="match status" value="1"/>
</dbReference>
<dbReference type="InterPro" id="IPR050721">
    <property type="entry name" value="Trk_Ktr_HKT_K-transport"/>
</dbReference>
<dbReference type="PRINTS" id="PR01333">
    <property type="entry name" value="2POREKCHANEL"/>
</dbReference>
<dbReference type="InterPro" id="IPR003148">
    <property type="entry name" value="RCK_N"/>
</dbReference>
<feature type="domain" description="RCK C-terminal" evidence="10">
    <location>
        <begin position="243"/>
        <end position="332"/>
    </location>
</feature>
<feature type="domain" description="RCK N-terminal" evidence="9">
    <location>
        <begin position="107"/>
        <end position="223"/>
    </location>
</feature>
<evidence type="ECO:0000256" key="1">
    <source>
        <dbReference type="ARBA" id="ARBA00004651"/>
    </source>
</evidence>
<evidence type="ECO:0000256" key="7">
    <source>
        <dbReference type="ARBA" id="ARBA00023303"/>
    </source>
</evidence>
<dbReference type="InterPro" id="IPR006037">
    <property type="entry name" value="RCK_C"/>
</dbReference>
<evidence type="ECO:0000256" key="8">
    <source>
        <dbReference type="SAM" id="Phobius"/>
    </source>
</evidence>
<dbReference type="Pfam" id="PF07885">
    <property type="entry name" value="Ion_trans_2"/>
    <property type="match status" value="1"/>
</dbReference>
<evidence type="ECO:0000256" key="2">
    <source>
        <dbReference type="ARBA" id="ARBA00022448"/>
    </source>
</evidence>
<evidence type="ECO:0000259" key="9">
    <source>
        <dbReference type="PROSITE" id="PS51201"/>
    </source>
</evidence>
<accession>A0A1V1PI32</accession>
<dbReference type="Proteomes" id="UP000189670">
    <property type="component" value="Unassembled WGS sequence"/>
</dbReference>
<gene>
    <name evidence="11" type="ORF">OMM_00134</name>
</gene>
<dbReference type="SUPFAM" id="SSF116726">
    <property type="entry name" value="TrkA C-terminal domain-like"/>
    <property type="match status" value="1"/>
</dbReference>
<dbReference type="InterPro" id="IPR036721">
    <property type="entry name" value="RCK_C_sf"/>
</dbReference>
<keyword evidence="2" id="KW-0813">Transport</keyword>
<keyword evidence="4 8" id="KW-1133">Transmembrane helix</keyword>
<dbReference type="InterPro" id="IPR036291">
    <property type="entry name" value="NAD(P)-bd_dom_sf"/>
</dbReference>
<organism evidence="11 12">
    <name type="scientific">Candidatus Magnetoglobus multicellularis str. Araruama</name>
    <dbReference type="NCBI Taxonomy" id="890399"/>
    <lineage>
        <taxon>Bacteria</taxon>
        <taxon>Pseudomonadati</taxon>
        <taxon>Thermodesulfobacteriota</taxon>
        <taxon>Desulfobacteria</taxon>
        <taxon>Desulfobacterales</taxon>
        <taxon>Desulfobacteraceae</taxon>
        <taxon>Candidatus Magnetoglobus</taxon>
    </lineage>
</organism>
<dbReference type="Gene3D" id="1.10.287.70">
    <property type="match status" value="1"/>
</dbReference>
<reference evidence="12" key="1">
    <citation type="submission" date="2012-11" db="EMBL/GenBank/DDBJ databases">
        <authorList>
            <person name="Lucero-Rivera Y.E."/>
            <person name="Tovar-Ramirez D."/>
        </authorList>
    </citation>
    <scope>NUCLEOTIDE SEQUENCE [LARGE SCALE GENOMIC DNA]</scope>
    <source>
        <strain evidence="12">Araruama</strain>
    </source>
</reference>
<dbReference type="InterPro" id="IPR003280">
    <property type="entry name" value="2pore_dom_K_chnl"/>
</dbReference>
<dbReference type="SUPFAM" id="SSF51735">
    <property type="entry name" value="NAD(P)-binding Rossmann-fold domains"/>
    <property type="match status" value="1"/>
</dbReference>